<evidence type="ECO:0000313" key="4">
    <source>
        <dbReference type="EMBL" id="GIG18208.1"/>
    </source>
</evidence>
<evidence type="ECO:0000259" key="3">
    <source>
        <dbReference type="Pfam" id="PF01757"/>
    </source>
</evidence>
<dbReference type="Proteomes" id="UP000660339">
    <property type="component" value="Unassembled WGS sequence"/>
</dbReference>
<evidence type="ECO:0000256" key="1">
    <source>
        <dbReference type="SAM" id="MobiDB-lite"/>
    </source>
</evidence>
<dbReference type="PANTHER" id="PTHR23028:SF53">
    <property type="entry name" value="ACYL_TRANSF_3 DOMAIN-CONTAINING PROTEIN"/>
    <property type="match status" value="1"/>
</dbReference>
<feature type="transmembrane region" description="Helical" evidence="2">
    <location>
        <begin position="59"/>
        <end position="79"/>
    </location>
</feature>
<keyword evidence="5" id="KW-1185">Reference proteome</keyword>
<dbReference type="AlphaFoldDB" id="A0A8J3LH20"/>
<reference evidence="4" key="1">
    <citation type="submission" date="2021-01" db="EMBL/GenBank/DDBJ databases">
        <title>Whole genome shotgun sequence of Catellatospora methionotrophica NBRC 14553.</title>
        <authorList>
            <person name="Komaki H."/>
            <person name="Tamura T."/>
        </authorList>
    </citation>
    <scope>NUCLEOTIDE SEQUENCE</scope>
    <source>
        <strain evidence="4">NBRC 14553</strain>
    </source>
</reference>
<feature type="transmembrane region" description="Helical" evidence="2">
    <location>
        <begin position="270"/>
        <end position="291"/>
    </location>
</feature>
<feature type="transmembrane region" description="Helical" evidence="2">
    <location>
        <begin position="335"/>
        <end position="358"/>
    </location>
</feature>
<name>A0A8J3LH20_9ACTN</name>
<feature type="transmembrane region" description="Helical" evidence="2">
    <location>
        <begin position="146"/>
        <end position="164"/>
    </location>
</feature>
<dbReference type="GO" id="GO:0016020">
    <property type="term" value="C:membrane"/>
    <property type="evidence" value="ECO:0007669"/>
    <property type="project" value="TreeGrafter"/>
</dbReference>
<dbReference type="Pfam" id="PF01757">
    <property type="entry name" value="Acyl_transf_3"/>
    <property type="match status" value="1"/>
</dbReference>
<keyword evidence="2" id="KW-0812">Transmembrane</keyword>
<feature type="transmembrane region" description="Helical" evidence="2">
    <location>
        <begin position="100"/>
        <end position="119"/>
    </location>
</feature>
<sequence length="390" mass="43105">MADLSQQPLNVTTSGRRLPALTGMRFLAAAAVFFFHAMYQGFFASPGVQEGYVSIFGRGGHLGVGFFFVLSGFVLTWAARDEDTVGRFWRRRLVKIYPNHVLTFAVAFILLTWVSQAVVERDTAILNFFLLQAWFPQLEVNNSVNSISWSLSCEVLFYLAFPLLYRLIRRIRPSRLWAWAAVVAVIVAAVPLLSLLLPHQPQLPWAPVSENRFWFIYFFPPVRLLDFVFGMLLARLVITGRRLPFRLGGAIALTTAAYALATLVPGEYALVAVMLVPVGLVIAAGAAADAAGERSWLASPAMVWLGNVSFAFYLWHFLVLTYGGRWLGAGWSTPAAIGVLALLFGVTLLLSWATFALFENPIMKRFAGRSRPTPAPAPVPEPEPEPALAK</sequence>
<comment type="caution">
    <text evidence="4">The sequence shown here is derived from an EMBL/GenBank/DDBJ whole genome shotgun (WGS) entry which is preliminary data.</text>
</comment>
<evidence type="ECO:0000313" key="5">
    <source>
        <dbReference type="Proteomes" id="UP000660339"/>
    </source>
</evidence>
<dbReference type="GO" id="GO:0009103">
    <property type="term" value="P:lipopolysaccharide biosynthetic process"/>
    <property type="evidence" value="ECO:0007669"/>
    <property type="project" value="TreeGrafter"/>
</dbReference>
<feature type="transmembrane region" description="Helical" evidence="2">
    <location>
        <begin position="217"/>
        <end position="238"/>
    </location>
</feature>
<keyword evidence="4" id="KW-0808">Transferase</keyword>
<dbReference type="PANTHER" id="PTHR23028">
    <property type="entry name" value="ACETYLTRANSFERASE"/>
    <property type="match status" value="1"/>
</dbReference>
<accession>A0A8J3LH20</accession>
<proteinExistence type="predicted"/>
<dbReference type="RefSeq" id="WP_203671942.1">
    <property type="nucleotide sequence ID" value="NZ_BAAATT010000034.1"/>
</dbReference>
<feature type="transmembrane region" description="Helical" evidence="2">
    <location>
        <begin position="303"/>
        <end position="323"/>
    </location>
</feature>
<protein>
    <submittedName>
        <fullName evidence="4">Acyltransferase</fullName>
    </submittedName>
</protein>
<keyword evidence="4" id="KW-0012">Acyltransferase</keyword>
<feature type="domain" description="Acyltransferase 3" evidence="3">
    <location>
        <begin position="20"/>
        <end position="354"/>
    </location>
</feature>
<evidence type="ECO:0000256" key="2">
    <source>
        <dbReference type="SAM" id="Phobius"/>
    </source>
</evidence>
<dbReference type="InterPro" id="IPR050879">
    <property type="entry name" value="Acyltransferase_3"/>
</dbReference>
<organism evidence="4 5">
    <name type="scientific">Catellatospora methionotrophica</name>
    <dbReference type="NCBI Taxonomy" id="121620"/>
    <lineage>
        <taxon>Bacteria</taxon>
        <taxon>Bacillati</taxon>
        <taxon>Actinomycetota</taxon>
        <taxon>Actinomycetes</taxon>
        <taxon>Micromonosporales</taxon>
        <taxon>Micromonosporaceae</taxon>
        <taxon>Catellatospora</taxon>
    </lineage>
</organism>
<gene>
    <name evidence="4" type="ORF">Cme02nite_65400</name>
</gene>
<feature type="region of interest" description="Disordered" evidence="1">
    <location>
        <begin position="369"/>
        <end position="390"/>
    </location>
</feature>
<feature type="transmembrane region" description="Helical" evidence="2">
    <location>
        <begin position="176"/>
        <end position="197"/>
    </location>
</feature>
<dbReference type="InterPro" id="IPR002656">
    <property type="entry name" value="Acyl_transf_3_dom"/>
</dbReference>
<feature type="transmembrane region" description="Helical" evidence="2">
    <location>
        <begin position="245"/>
        <end position="264"/>
    </location>
</feature>
<feature type="transmembrane region" description="Helical" evidence="2">
    <location>
        <begin position="20"/>
        <end position="39"/>
    </location>
</feature>
<dbReference type="EMBL" id="BONJ01000037">
    <property type="protein sequence ID" value="GIG18208.1"/>
    <property type="molecule type" value="Genomic_DNA"/>
</dbReference>
<keyword evidence="2" id="KW-0472">Membrane</keyword>
<dbReference type="GO" id="GO:0016747">
    <property type="term" value="F:acyltransferase activity, transferring groups other than amino-acyl groups"/>
    <property type="evidence" value="ECO:0007669"/>
    <property type="project" value="InterPro"/>
</dbReference>
<keyword evidence="2" id="KW-1133">Transmembrane helix</keyword>